<dbReference type="PROSITE" id="PS00101">
    <property type="entry name" value="HEXAPEP_TRANSFERASES"/>
    <property type="match status" value="1"/>
</dbReference>
<dbReference type="CDD" id="cd03357">
    <property type="entry name" value="LbH_MAT_GAT"/>
    <property type="match status" value="1"/>
</dbReference>
<dbReference type="EC" id="2.3.1.-" evidence="5"/>
<dbReference type="Pfam" id="PF12464">
    <property type="entry name" value="Mac"/>
    <property type="match status" value="1"/>
</dbReference>
<evidence type="ECO:0000256" key="3">
    <source>
        <dbReference type="ARBA" id="ARBA00022737"/>
    </source>
</evidence>
<accession>A0A1T5DZ71</accession>
<dbReference type="Gene3D" id="2.160.10.10">
    <property type="entry name" value="Hexapeptide repeat proteins"/>
    <property type="match status" value="1"/>
</dbReference>
<dbReference type="STRING" id="1513896.SAMN05660841_02250"/>
<name>A0A1T5DZ71_9SPHI</name>
<dbReference type="GO" id="GO:0008870">
    <property type="term" value="F:galactoside O-acetyltransferase activity"/>
    <property type="evidence" value="ECO:0007669"/>
    <property type="project" value="TreeGrafter"/>
</dbReference>
<keyword evidence="4 5" id="KW-0012">Acyltransferase</keyword>
<dbReference type="PANTHER" id="PTHR43017">
    <property type="entry name" value="GALACTOSIDE O-ACETYLTRANSFERASE"/>
    <property type="match status" value="1"/>
</dbReference>
<dbReference type="InterPro" id="IPR001451">
    <property type="entry name" value="Hexapep"/>
</dbReference>
<evidence type="ECO:0000256" key="2">
    <source>
        <dbReference type="ARBA" id="ARBA00022679"/>
    </source>
</evidence>
<dbReference type="InterPro" id="IPR018357">
    <property type="entry name" value="Hexapep_transf_CS"/>
</dbReference>
<feature type="domain" description="Maltose/galactoside acetyltransferase" evidence="6">
    <location>
        <begin position="4"/>
        <end position="58"/>
    </location>
</feature>
<dbReference type="EMBL" id="FUZF01000009">
    <property type="protein sequence ID" value="SKB76850.1"/>
    <property type="molecule type" value="Genomic_DNA"/>
</dbReference>
<dbReference type="SUPFAM" id="SSF51161">
    <property type="entry name" value="Trimeric LpxA-like enzymes"/>
    <property type="match status" value="1"/>
</dbReference>
<evidence type="ECO:0000259" key="6">
    <source>
        <dbReference type="SMART" id="SM01266"/>
    </source>
</evidence>
<comment type="similarity">
    <text evidence="1 5">Belongs to the transferase hexapeptide repeat family.</text>
</comment>
<evidence type="ECO:0000256" key="4">
    <source>
        <dbReference type="ARBA" id="ARBA00023315"/>
    </source>
</evidence>
<evidence type="ECO:0000313" key="7">
    <source>
        <dbReference type="EMBL" id="SKB76850.1"/>
    </source>
</evidence>
<sequence length="206" mass="23036">MTEKEKMIAGKPYYAHVKELTTLRLAAQRLCYRYNQIDPKNYKERKGLIRGLFAKTEAMFCVEQPFYCDYGFNIEIGENFFSNYHLTILDCAPVKIGNNVMMGPSVSIFTAGHPLHHEVRNTGLEYAMPVTIGDNVWIGGNVVINPNVTIGHNSVIGSGSIVTKDIPANVVAAGNPCKVIRAITDEDKNFYFKNQRLDAESLKDLS</sequence>
<protein>
    <recommendedName>
        <fullName evidence="5">Acetyltransferase</fullName>
        <ecNumber evidence="5">2.3.1.-</ecNumber>
    </recommendedName>
</protein>
<dbReference type="OrthoDB" id="9812571at2"/>
<dbReference type="RefSeq" id="WP_079643182.1">
    <property type="nucleotide sequence ID" value="NZ_FUZF01000009.1"/>
</dbReference>
<dbReference type="InterPro" id="IPR024688">
    <property type="entry name" value="Mac_dom"/>
</dbReference>
<dbReference type="FunFam" id="2.160.10.10:FF:000008">
    <property type="entry name" value="Maltose O-acetyltransferase"/>
    <property type="match status" value="1"/>
</dbReference>
<dbReference type="InterPro" id="IPR039369">
    <property type="entry name" value="LacA-like"/>
</dbReference>
<keyword evidence="3" id="KW-0677">Repeat</keyword>
<evidence type="ECO:0000313" key="8">
    <source>
        <dbReference type="Proteomes" id="UP000190150"/>
    </source>
</evidence>
<evidence type="ECO:0000256" key="1">
    <source>
        <dbReference type="ARBA" id="ARBA00007274"/>
    </source>
</evidence>
<dbReference type="PANTHER" id="PTHR43017:SF1">
    <property type="entry name" value="ACETYLTRANSFERASE YJL218W-RELATED"/>
    <property type="match status" value="1"/>
</dbReference>
<dbReference type="Pfam" id="PF00132">
    <property type="entry name" value="Hexapep"/>
    <property type="match status" value="1"/>
</dbReference>
<dbReference type="InterPro" id="IPR011004">
    <property type="entry name" value="Trimer_LpxA-like_sf"/>
</dbReference>
<evidence type="ECO:0000256" key="5">
    <source>
        <dbReference type="RuleBase" id="RU367021"/>
    </source>
</evidence>
<organism evidence="7 8">
    <name type="scientific">Sphingobacterium nematocida</name>
    <dbReference type="NCBI Taxonomy" id="1513896"/>
    <lineage>
        <taxon>Bacteria</taxon>
        <taxon>Pseudomonadati</taxon>
        <taxon>Bacteroidota</taxon>
        <taxon>Sphingobacteriia</taxon>
        <taxon>Sphingobacteriales</taxon>
        <taxon>Sphingobacteriaceae</taxon>
        <taxon>Sphingobacterium</taxon>
    </lineage>
</organism>
<reference evidence="8" key="1">
    <citation type="submission" date="2017-02" db="EMBL/GenBank/DDBJ databases">
        <authorList>
            <person name="Varghese N."/>
            <person name="Submissions S."/>
        </authorList>
    </citation>
    <scope>NUCLEOTIDE SEQUENCE [LARGE SCALE GENOMIC DNA]</scope>
    <source>
        <strain evidence="8">DSM 24091</strain>
    </source>
</reference>
<dbReference type="SMART" id="SM01266">
    <property type="entry name" value="Mac"/>
    <property type="match status" value="1"/>
</dbReference>
<keyword evidence="8" id="KW-1185">Reference proteome</keyword>
<dbReference type="AlphaFoldDB" id="A0A1T5DZ71"/>
<dbReference type="Proteomes" id="UP000190150">
    <property type="component" value="Unassembled WGS sequence"/>
</dbReference>
<proteinExistence type="inferred from homology"/>
<gene>
    <name evidence="7" type="ORF">SAMN05660841_02250</name>
</gene>
<keyword evidence="2 5" id="KW-0808">Transferase</keyword>